<sequence>MSHNNGVDPYREYQDYVVAHRLRSELGERIPPLFSLSEYAALRLERSELVRKLVARQGDPTLLNQIEELTDDLNYGFWSNPGTLKAFLGRVTPSTHPVLSGPEAFERLLSPTERSRLPEPGLAGRYYLGWFRLPNLVMEPLAFEAALREQESLGERLGLFLDAFNRVVG</sequence>
<keyword evidence="2" id="KW-1185">Reference proteome</keyword>
<dbReference type="EMBL" id="QXDL01000022">
    <property type="protein sequence ID" value="RIH89082.1"/>
    <property type="molecule type" value="Genomic_DNA"/>
</dbReference>
<name>A0A399F2L6_9DEIN</name>
<dbReference type="AlphaFoldDB" id="A0A399F2L6"/>
<protein>
    <submittedName>
        <fullName evidence="1">Uncharacterized protein</fullName>
    </submittedName>
</protein>
<accession>A0A399F2L6</accession>
<comment type="caution">
    <text evidence="1">The sequence shown here is derived from an EMBL/GenBank/DDBJ whole genome shotgun (WGS) entry which is preliminary data.</text>
</comment>
<evidence type="ECO:0000313" key="2">
    <source>
        <dbReference type="Proteomes" id="UP000265715"/>
    </source>
</evidence>
<proteinExistence type="predicted"/>
<dbReference type="Proteomes" id="UP000265715">
    <property type="component" value="Unassembled WGS sequence"/>
</dbReference>
<gene>
    <name evidence="1" type="ORF">Mterra_00852</name>
</gene>
<evidence type="ECO:0000313" key="1">
    <source>
        <dbReference type="EMBL" id="RIH89082.1"/>
    </source>
</evidence>
<organism evidence="1 2">
    <name type="scientific">Calidithermus terrae</name>
    <dbReference type="NCBI Taxonomy" id="1408545"/>
    <lineage>
        <taxon>Bacteria</taxon>
        <taxon>Thermotogati</taxon>
        <taxon>Deinococcota</taxon>
        <taxon>Deinococci</taxon>
        <taxon>Thermales</taxon>
        <taxon>Thermaceae</taxon>
        <taxon>Calidithermus</taxon>
    </lineage>
</organism>
<reference evidence="1 2" key="1">
    <citation type="submission" date="2018-08" db="EMBL/GenBank/DDBJ databases">
        <title>Meiothermus terrae DSM 26712 genome sequencing project.</title>
        <authorList>
            <person name="Da Costa M.S."/>
            <person name="Albuquerque L."/>
            <person name="Raposo P."/>
            <person name="Froufe H.J.C."/>
            <person name="Barroso C.S."/>
            <person name="Egas C."/>
        </authorList>
    </citation>
    <scope>NUCLEOTIDE SEQUENCE [LARGE SCALE GENOMIC DNA]</scope>
    <source>
        <strain evidence="1 2">DSM 26712</strain>
    </source>
</reference>